<name>A0A803KP25_CHEQI</name>
<dbReference type="GO" id="GO:0016616">
    <property type="term" value="F:oxidoreductase activity, acting on the CH-OH group of donors, NAD or NADP as acceptor"/>
    <property type="evidence" value="ECO:0007669"/>
    <property type="project" value="TreeGrafter"/>
</dbReference>
<dbReference type="AlphaFoldDB" id="A0A803KP25"/>
<keyword evidence="2" id="KW-0560">Oxidoreductase</keyword>
<accession>A0A803KP25</accession>
<dbReference type="FunFam" id="3.40.50.720:FF:000085">
    <property type="entry name" value="Dihydroflavonol reductase"/>
    <property type="match status" value="1"/>
</dbReference>
<dbReference type="Pfam" id="PF01370">
    <property type="entry name" value="Epimerase"/>
    <property type="match status" value="1"/>
</dbReference>
<organism evidence="5 6">
    <name type="scientific">Chenopodium quinoa</name>
    <name type="common">Quinoa</name>
    <dbReference type="NCBI Taxonomy" id="63459"/>
    <lineage>
        <taxon>Eukaryota</taxon>
        <taxon>Viridiplantae</taxon>
        <taxon>Streptophyta</taxon>
        <taxon>Embryophyta</taxon>
        <taxon>Tracheophyta</taxon>
        <taxon>Spermatophyta</taxon>
        <taxon>Magnoliopsida</taxon>
        <taxon>eudicotyledons</taxon>
        <taxon>Gunneridae</taxon>
        <taxon>Pentapetalae</taxon>
        <taxon>Caryophyllales</taxon>
        <taxon>Chenopodiaceae</taxon>
        <taxon>Chenopodioideae</taxon>
        <taxon>Atripliceae</taxon>
        <taxon>Chenopodium</taxon>
    </lineage>
</organism>
<dbReference type="OMA" id="YEIRETM"/>
<dbReference type="Gene3D" id="3.40.50.720">
    <property type="entry name" value="NAD(P)-binding Rossmann-like Domain"/>
    <property type="match status" value="1"/>
</dbReference>
<comment type="similarity">
    <text evidence="3">Belongs to the NAD(P)-dependent epimerase/dehydratase family. Dihydroflavonol-4-reductase subfamily.</text>
</comment>
<evidence type="ECO:0000313" key="6">
    <source>
        <dbReference type="Proteomes" id="UP000596660"/>
    </source>
</evidence>
<dbReference type="Gramene" id="AUR62000781-RA">
    <property type="protein sequence ID" value="AUR62000781-RA:cds"/>
    <property type="gene ID" value="AUR62000781"/>
</dbReference>
<dbReference type="Proteomes" id="UP000596660">
    <property type="component" value="Unplaced"/>
</dbReference>
<keyword evidence="1" id="KW-0521">NADP</keyword>
<dbReference type="SUPFAM" id="SSF51735">
    <property type="entry name" value="NAD(P)-binding Rossmann-fold domains"/>
    <property type="match status" value="1"/>
</dbReference>
<evidence type="ECO:0000256" key="1">
    <source>
        <dbReference type="ARBA" id="ARBA00022857"/>
    </source>
</evidence>
<protein>
    <recommendedName>
        <fullName evidence="4">NAD-dependent epimerase/dehydratase domain-containing protein</fullName>
    </recommendedName>
</protein>
<dbReference type="PANTHER" id="PTHR10366:SF825">
    <property type="entry name" value="NAD(P)-BINDING ROSSMANN-FOLD SUPERFAMILY PROTEIN"/>
    <property type="match status" value="1"/>
</dbReference>
<sequence>MSSEGGGKHKTVCVTGASGYIASWLVKLLLHHGYTVHTTVRDLNDSKKVKHLMELEGAKERLHLFKADLIEEGSFDSAISGCQGVFHTASPVNFNVKNPQVEVLDPAVKGTLNVLNACTRVPSVKRVVFTSSLATVLFTGIPLAPDVVVDESWFSKPQLTSIFPNMMWYLISKILAEEAAWKFAKDHDLDLVTMNPGMVIGPMLQPNLNESVALIFNLINGAQTYPNEALPWVHIQDVAEAHIRAFELPSAKGRYILVESVAHYSEIVKLLHDIYPSIQLPEKCVDDEPLAKTFRVSKAKAESLGIQYIPLKDSVKDTVEKLREKKLIDIPSAT</sequence>
<dbReference type="InterPro" id="IPR050425">
    <property type="entry name" value="NAD(P)_dehydrat-like"/>
</dbReference>
<feature type="domain" description="NAD-dependent epimerase/dehydratase" evidence="4">
    <location>
        <begin position="12"/>
        <end position="252"/>
    </location>
</feature>
<reference evidence="5" key="1">
    <citation type="journal article" date="2017" name="Nature">
        <title>The genome of Chenopodium quinoa.</title>
        <authorList>
            <person name="Jarvis D.E."/>
            <person name="Ho Y.S."/>
            <person name="Lightfoot D.J."/>
            <person name="Schmoeckel S.M."/>
            <person name="Li B."/>
            <person name="Borm T.J.A."/>
            <person name="Ohyanagi H."/>
            <person name="Mineta K."/>
            <person name="Michell C.T."/>
            <person name="Saber N."/>
            <person name="Kharbatia N.M."/>
            <person name="Rupper R.R."/>
            <person name="Sharp A.R."/>
            <person name="Dally N."/>
            <person name="Boughton B.A."/>
            <person name="Woo Y.H."/>
            <person name="Gao G."/>
            <person name="Schijlen E.G.W.M."/>
            <person name="Guo X."/>
            <person name="Momin A.A."/>
            <person name="Negrao S."/>
            <person name="Al-Babili S."/>
            <person name="Gehring C."/>
            <person name="Roessner U."/>
            <person name="Jung C."/>
            <person name="Murphy K."/>
            <person name="Arold S.T."/>
            <person name="Gojobori T."/>
            <person name="van der Linden C.G."/>
            <person name="van Loo E.N."/>
            <person name="Jellen E.N."/>
            <person name="Maughan P.J."/>
            <person name="Tester M."/>
        </authorList>
    </citation>
    <scope>NUCLEOTIDE SEQUENCE [LARGE SCALE GENOMIC DNA]</scope>
    <source>
        <strain evidence="5">cv. PI 614886</strain>
    </source>
</reference>
<evidence type="ECO:0000259" key="4">
    <source>
        <dbReference type="Pfam" id="PF01370"/>
    </source>
</evidence>
<keyword evidence="6" id="KW-1185">Reference proteome</keyword>
<dbReference type="EnsemblPlants" id="AUR62000781-RA">
    <property type="protein sequence ID" value="AUR62000781-RA:cds"/>
    <property type="gene ID" value="AUR62000781"/>
</dbReference>
<dbReference type="CDD" id="cd08958">
    <property type="entry name" value="FR_SDR_e"/>
    <property type="match status" value="1"/>
</dbReference>
<dbReference type="InterPro" id="IPR001509">
    <property type="entry name" value="Epimerase_deHydtase"/>
</dbReference>
<evidence type="ECO:0000313" key="5">
    <source>
        <dbReference type="EnsemblPlants" id="AUR62000781-RA:cds"/>
    </source>
</evidence>
<proteinExistence type="inferred from homology"/>
<dbReference type="PANTHER" id="PTHR10366">
    <property type="entry name" value="NAD DEPENDENT EPIMERASE/DEHYDRATASE"/>
    <property type="match status" value="1"/>
</dbReference>
<evidence type="ECO:0000256" key="3">
    <source>
        <dbReference type="ARBA" id="ARBA00023445"/>
    </source>
</evidence>
<dbReference type="InterPro" id="IPR036291">
    <property type="entry name" value="NAD(P)-bd_dom_sf"/>
</dbReference>
<reference evidence="5" key="2">
    <citation type="submission" date="2021-03" db="UniProtKB">
        <authorList>
            <consortium name="EnsemblPlants"/>
        </authorList>
    </citation>
    <scope>IDENTIFICATION</scope>
</reference>
<evidence type="ECO:0000256" key="2">
    <source>
        <dbReference type="ARBA" id="ARBA00023002"/>
    </source>
</evidence>